<feature type="binding site" evidence="10">
    <location>
        <position position="71"/>
    </location>
    <ligand>
        <name>substrate</name>
    </ligand>
</feature>
<evidence type="ECO:0000256" key="1">
    <source>
        <dbReference type="ARBA" id="ARBA00008023"/>
    </source>
</evidence>
<reference evidence="13" key="1">
    <citation type="submission" date="2016-12" db="EMBL/GenBank/DDBJ databases">
        <title>Draft Genome Sequences od Carboxydothermus pertinax and islandicus, Hydrogenogenic Carboxydotrophic Bacteria.</title>
        <authorList>
            <person name="Fukuyama Y."/>
            <person name="Ohmae K."/>
            <person name="Yoneda Y."/>
            <person name="Yoshida T."/>
            <person name="Sako Y."/>
        </authorList>
    </citation>
    <scope>NUCLEOTIDE SEQUENCE [LARGE SCALE GENOMIC DNA]</scope>
    <source>
        <strain evidence="13">SET</strain>
    </source>
</reference>
<dbReference type="OrthoDB" id="9807456at2"/>
<keyword evidence="5 10" id="KW-0378">Hydrolase</keyword>
<dbReference type="InterPro" id="IPR002637">
    <property type="entry name" value="RdgB/HAM1"/>
</dbReference>
<dbReference type="FunFam" id="3.90.950.10:FF:000001">
    <property type="entry name" value="dITP/XTP pyrophosphatase"/>
    <property type="match status" value="1"/>
</dbReference>
<dbReference type="Proteomes" id="UP000187338">
    <property type="component" value="Unassembled WGS sequence"/>
</dbReference>
<evidence type="ECO:0000256" key="8">
    <source>
        <dbReference type="ARBA" id="ARBA00051875"/>
    </source>
</evidence>
<sequence>MQRIVIASKNQGKLKEFSSLLSFPGFSLVSLLDFPEIGEIPEEGTTFEENAWQKASTVSKFTGLPALADDSGLVVDALDGRPGVFSARYAGEPKDDFKNIQKLLKELEGVPWEKRTARFVAVLCLYFPDGSFITARGECEGYILEEMRGSGGFGYDPVFYLPDYGKTMAELPLEVKNKISHRARALEELLRKLKEDYRWSTW</sequence>
<keyword evidence="4 10" id="KW-0547">Nucleotide-binding</keyword>
<dbReference type="InterPro" id="IPR029001">
    <property type="entry name" value="ITPase-like_fam"/>
</dbReference>
<gene>
    <name evidence="12" type="ORF">ciss_22980</name>
</gene>
<dbReference type="InterPro" id="IPR020922">
    <property type="entry name" value="dITP/XTP_pyrophosphatase"/>
</dbReference>
<evidence type="ECO:0000256" key="10">
    <source>
        <dbReference type="HAMAP-Rule" id="MF_01405"/>
    </source>
</evidence>
<comment type="catalytic activity">
    <reaction evidence="8 10">
        <text>dITP + H2O = dIMP + diphosphate + H(+)</text>
        <dbReference type="Rhea" id="RHEA:28342"/>
        <dbReference type="ChEBI" id="CHEBI:15377"/>
        <dbReference type="ChEBI" id="CHEBI:15378"/>
        <dbReference type="ChEBI" id="CHEBI:33019"/>
        <dbReference type="ChEBI" id="CHEBI:61194"/>
        <dbReference type="ChEBI" id="CHEBI:61382"/>
        <dbReference type="EC" id="3.6.1.66"/>
    </reaction>
</comment>
<evidence type="ECO:0000256" key="2">
    <source>
        <dbReference type="ARBA" id="ARBA00011738"/>
    </source>
</evidence>
<comment type="caution">
    <text evidence="10">Lacks conserved residue(s) required for the propagation of feature annotation.</text>
</comment>
<comment type="caution">
    <text evidence="12">The sequence shown here is derived from an EMBL/GenBank/DDBJ whole genome shotgun (WGS) entry which is preliminary data.</text>
</comment>
<name>A0A1L8D5A9_9THEO</name>
<keyword evidence="13" id="KW-1185">Reference proteome</keyword>
<dbReference type="EC" id="3.6.1.66" evidence="10"/>
<evidence type="ECO:0000256" key="7">
    <source>
        <dbReference type="ARBA" id="ARBA00023080"/>
    </source>
</evidence>
<keyword evidence="7 10" id="KW-0546">Nucleotide metabolism</keyword>
<evidence type="ECO:0000313" key="13">
    <source>
        <dbReference type="Proteomes" id="UP000187338"/>
    </source>
</evidence>
<dbReference type="GO" id="GO:0035870">
    <property type="term" value="F:dITP diphosphatase activity"/>
    <property type="evidence" value="ECO:0007669"/>
    <property type="project" value="UniProtKB-UniRule"/>
</dbReference>
<comment type="catalytic activity">
    <reaction evidence="9 10">
        <text>XTP + H2O = XMP + diphosphate + H(+)</text>
        <dbReference type="Rhea" id="RHEA:28610"/>
        <dbReference type="ChEBI" id="CHEBI:15377"/>
        <dbReference type="ChEBI" id="CHEBI:15378"/>
        <dbReference type="ChEBI" id="CHEBI:33019"/>
        <dbReference type="ChEBI" id="CHEBI:57464"/>
        <dbReference type="ChEBI" id="CHEBI:61314"/>
        <dbReference type="EC" id="3.6.1.66"/>
    </reaction>
</comment>
<comment type="function">
    <text evidence="10">Pyrophosphatase that catalyzes the hydrolysis of nucleoside triphosphates to their monophosphate derivatives, with a high preference for the non-canonical purine nucleotides XTP (xanthosine triphosphate), dITP (deoxyinosine triphosphate) and ITP. Seems to function as a house-cleaning enzyme that removes non-canonical purine nucleotides from the nucleotide pool, thus preventing their incorporation into DNA/RNA and avoiding chromosomal lesions.</text>
</comment>
<dbReference type="GO" id="GO:0046872">
    <property type="term" value="F:metal ion binding"/>
    <property type="evidence" value="ECO:0007669"/>
    <property type="project" value="UniProtKB-KW"/>
</dbReference>
<dbReference type="SUPFAM" id="SSF52972">
    <property type="entry name" value="ITPase-like"/>
    <property type="match status" value="1"/>
</dbReference>
<dbReference type="GO" id="GO:0005829">
    <property type="term" value="C:cytosol"/>
    <property type="evidence" value="ECO:0007669"/>
    <property type="project" value="TreeGrafter"/>
</dbReference>
<dbReference type="HAMAP" id="MF_01405">
    <property type="entry name" value="Non_canon_purine_NTPase"/>
    <property type="match status" value="1"/>
</dbReference>
<comment type="similarity">
    <text evidence="1 10 11">Belongs to the HAM1 NTPase family.</text>
</comment>
<evidence type="ECO:0000256" key="5">
    <source>
        <dbReference type="ARBA" id="ARBA00022801"/>
    </source>
</evidence>
<dbReference type="GO" id="GO:0009146">
    <property type="term" value="P:purine nucleoside triphosphate catabolic process"/>
    <property type="evidence" value="ECO:0007669"/>
    <property type="project" value="UniProtKB-UniRule"/>
</dbReference>
<feature type="binding site" evidence="10">
    <location>
        <begin position="8"/>
        <end position="13"/>
    </location>
    <ligand>
        <name>substrate</name>
    </ligand>
</feature>
<comment type="catalytic activity">
    <reaction evidence="10">
        <text>ITP + H2O = IMP + diphosphate + H(+)</text>
        <dbReference type="Rhea" id="RHEA:29399"/>
        <dbReference type="ChEBI" id="CHEBI:15377"/>
        <dbReference type="ChEBI" id="CHEBI:15378"/>
        <dbReference type="ChEBI" id="CHEBI:33019"/>
        <dbReference type="ChEBI" id="CHEBI:58053"/>
        <dbReference type="ChEBI" id="CHEBI:61402"/>
        <dbReference type="EC" id="3.6.1.66"/>
    </reaction>
</comment>
<accession>A0A1L8D5A9</accession>
<dbReference type="Pfam" id="PF01725">
    <property type="entry name" value="Ham1p_like"/>
    <property type="match status" value="1"/>
</dbReference>
<dbReference type="CDD" id="cd00515">
    <property type="entry name" value="HAM1"/>
    <property type="match status" value="1"/>
</dbReference>
<keyword evidence="3 10" id="KW-0479">Metal-binding</keyword>
<dbReference type="NCBIfam" id="TIGR00042">
    <property type="entry name" value="RdgB/HAM1 family non-canonical purine NTP pyrophosphatase"/>
    <property type="match status" value="1"/>
</dbReference>
<dbReference type="GO" id="GO:0036220">
    <property type="term" value="F:ITP diphosphatase activity"/>
    <property type="evidence" value="ECO:0007669"/>
    <property type="project" value="UniProtKB-UniRule"/>
</dbReference>
<feature type="active site" description="Proton acceptor" evidence="10">
    <location>
        <position position="70"/>
    </location>
</feature>
<dbReference type="GO" id="GO:0017111">
    <property type="term" value="F:ribonucleoside triphosphate phosphatase activity"/>
    <property type="evidence" value="ECO:0007669"/>
    <property type="project" value="InterPro"/>
</dbReference>
<evidence type="ECO:0000313" key="12">
    <source>
        <dbReference type="EMBL" id="GAV26365.1"/>
    </source>
</evidence>
<feature type="binding site" evidence="10">
    <location>
        <position position="70"/>
    </location>
    <ligand>
        <name>Mg(2+)</name>
        <dbReference type="ChEBI" id="CHEBI:18420"/>
    </ligand>
</feature>
<protein>
    <recommendedName>
        <fullName evidence="10">dITP/XTP pyrophosphatase</fullName>
        <ecNumber evidence="10">3.6.1.66</ecNumber>
    </recommendedName>
    <alternativeName>
        <fullName evidence="10">Non-canonical purine NTP pyrophosphatase</fullName>
    </alternativeName>
    <alternativeName>
        <fullName evidence="10">Non-standard purine NTP pyrophosphatase</fullName>
    </alternativeName>
    <alternativeName>
        <fullName evidence="10">Nucleoside-triphosphate diphosphatase</fullName>
    </alternativeName>
    <alternativeName>
        <fullName evidence="10">Nucleoside-triphosphate pyrophosphatase</fullName>
        <shortName evidence="10">NTPase</shortName>
    </alternativeName>
</protein>
<dbReference type="PANTHER" id="PTHR11067">
    <property type="entry name" value="INOSINE TRIPHOSPHATE PYROPHOSPHATASE/HAM1 PROTEIN"/>
    <property type="match status" value="1"/>
</dbReference>
<keyword evidence="6 10" id="KW-0460">Magnesium</keyword>
<feature type="binding site" evidence="10">
    <location>
        <begin position="181"/>
        <end position="182"/>
    </location>
    <ligand>
        <name>substrate</name>
    </ligand>
</feature>
<dbReference type="AlphaFoldDB" id="A0A1L8D5A9"/>
<dbReference type="PANTHER" id="PTHR11067:SF9">
    <property type="entry name" value="INOSINE TRIPHOSPHATE PYROPHOSPHATASE"/>
    <property type="match status" value="1"/>
</dbReference>
<organism evidence="12 13">
    <name type="scientific">Carboxydothermus islandicus</name>
    <dbReference type="NCBI Taxonomy" id="661089"/>
    <lineage>
        <taxon>Bacteria</taxon>
        <taxon>Bacillati</taxon>
        <taxon>Bacillota</taxon>
        <taxon>Clostridia</taxon>
        <taxon>Thermoanaerobacterales</taxon>
        <taxon>Thermoanaerobacteraceae</taxon>
        <taxon>Carboxydothermus</taxon>
    </lineage>
</organism>
<comment type="subunit">
    <text evidence="2 10">Homodimer.</text>
</comment>
<dbReference type="STRING" id="661089.ciss_22980"/>
<dbReference type="GO" id="GO:0009117">
    <property type="term" value="P:nucleotide metabolic process"/>
    <property type="evidence" value="ECO:0007669"/>
    <property type="project" value="UniProtKB-KW"/>
</dbReference>
<comment type="cofactor">
    <cofactor evidence="10">
        <name>Mg(2+)</name>
        <dbReference type="ChEBI" id="CHEBI:18420"/>
    </cofactor>
    <text evidence="10">Binds 1 Mg(2+) ion per subunit.</text>
</comment>
<evidence type="ECO:0000256" key="9">
    <source>
        <dbReference type="ARBA" id="ARBA00052017"/>
    </source>
</evidence>
<feature type="binding site" evidence="10">
    <location>
        <position position="176"/>
    </location>
    <ligand>
        <name>substrate</name>
    </ligand>
</feature>
<dbReference type="RefSeq" id="WP_075866535.1">
    <property type="nucleotide sequence ID" value="NZ_BDJL01000141.1"/>
</dbReference>
<dbReference type="GO" id="GO:0036222">
    <property type="term" value="F:XTP diphosphatase activity"/>
    <property type="evidence" value="ECO:0007669"/>
    <property type="project" value="UniProtKB-UniRule"/>
</dbReference>
<dbReference type="Gene3D" id="3.90.950.10">
    <property type="match status" value="1"/>
</dbReference>
<dbReference type="EMBL" id="BDJL01000141">
    <property type="protein sequence ID" value="GAV26365.1"/>
    <property type="molecule type" value="Genomic_DNA"/>
</dbReference>
<feature type="binding site" evidence="10">
    <location>
        <begin position="153"/>
        <end position="156"/>
    </location>
    <ligand>
        <name>substrate</name>
    </ligand>
</feature>
<dbReference type="GO" id="GO:0000166">
    <property type="term" value="F:nucleotide binding"/>
    <property type="evidence" value="ECO:0007669"/>
    <property type="project" value="UniProtKB-KW"/>
</dbReference>
<evidence type="ECO:0000256" key="3">
    <source>
        <dbReference type="ARBA" id="ARBA00022723"/>
    </source>
</evidence>
<dbReference type="NCBIfam" id="NF011397">
    <property type="entry name" value="PRK14822.1"/>
    <property type="match status" value="1"/>
</dbReference>
<proteinExistence type="inferred from homology"/>
<evidence type="ECO:0000256" key="6">
    <source>
        <dbReference type="ARBA" id="ARBA00022842"/>
    </source>
</evidence>
<evidence type="ECO:0000256" key="11">
    <source>
        <dbReference type="RuleBase" id="RU003781"/>
    </source>
</evidence>
<evidence type="ECO:0000256" key="4">
    <source>
        <dbReference type="ARBA" id="ARBA00022741"/>
    </source>
</evidence>